<name>A0ACC1WPQ4_MELAZ</name>
<dbReference type="Proteomes" id="UP001164539">
    <property type="component" value="Chromosome 14"/>
</dbReference>
<evidence type="ECO:0000313" key="1">
    <source>
        <dbReference type="EMBL" id="KAJ4701101.1"/>
    </source>
</evidence>
<evidence type="ECO:0000313" key="2">
    <source>
        <dbReference type="Proteomes" id="UP001164539"/>
    </source>
</evidence>
<keyword evidence="1" id="KW-0418">Kinase</keyword>
<protein>
    <submittedName>
        <fullName evidence="1">Deoxycytidine kinase</fullName>
    </submittedName>
</protein>
<accession>A0ACC1WPQ4</accession>
<keyword evidence="1" id="KW-0808">Transferase</keyword>
<sequence>MQKLLRLNPTGPLVCTCAAVSPSFSLSRTKAFSFNALMQPLHSSASFRGGGSAVAAAFCQKPTVSSAFAARCSVKGPSRAWVVLKEGRAWYHTAAVEGVKGSEKEKSEEKTAKLSRRQKSGGGGLAGNPDLLTIPGVGPRNLRKLVDYGIGDVAELKQLYKDKFWKASPKMVEYLRSSVGIIHKNHAESITTFIKESVDEELKDSNSDNKSTPKKRITFCVEGNISVGKTTFLQRIANETLELRDLVEIVPEPINKWQDVGPDHFNILGAYYDEPERYAYTFQNYVFVTRVMQERESSGGIKPLRLMERSVFSDRMVFVRAVHEAKYMNEMEISIYDSWFDPVVSVLPGLIPDGFIYLRASPDTCHKRMMLRKRAEEGGVSLDYLRSLHEKHENWLFPFESGNHGVLSVSKLPSHIDTSLHPEIRDRVFYLDGPHMHSSIQKVPALVLDCEPNIDFTRDIEAKQQYARQVAEFFEFVKKKQEVQSAEDGGMTGTQPQPQVLLPHKGGFWLPDGKHFPESALKSLDFRRAMSVMSGQ</sequence>
<reference evidence="1 2" key="1">
    <citation type="journal article" date="2023" name="Science">
        <title>Complex scaffold remodeling in plant triterpene biosynthesis.</title>
        <authorList>
            <person name="De La Pena R."/>
            <person name="Hodgson H."/>
            <person name="Liu J.C."/>
            <person name="Stephenson M.J."/>
            <person name="Martin A.C."/>
            <person name="Owen C."/>
            <person name="Harkess A."/>
            <person name="Leebens-Mack J."/>
            <person name="Jimenez L.E."/>
            <person name="Osbourn A."/>
            <person name="Sattely E.S."/>
        </authorList>
    </citation>
    <scope>NUCLEOTIDE SEQUENCE [LARGE SCALE GENOMIC DNA]</scope>
    <source>
        <strain evidence="2">cv. JPN11</strain>
        <tissue evidence="1">Leaf</tissue>
    </source>
</reference>
<keyword evidence="2" id="KW-1185">Reference proteome</keyword>
<proteinExistence type="predicted"/>
<gene>
    <name evidence="1" type="ORF">OWV82_024391</name>
</gene>
<comment type="caution">
    <text evidence="1">The sequence shown here is derived from an EMBL/GenBank/DDBJ whole genome shotgun (WGS) entry which is preliminary data.</text>
</comment>
<organism evidence="1 2">
    <name type="scientific">Melia azedarach</name>
    <name type="common">Chinaberry tree</name>
    <dbReference type="NCBI Taxonomy" id="155640"/>
    <lineage>
        <taxon>Eukaryota</taxon>
        <taxon>Viridiplantae</taxon>
        <taxon>Streptophyta</taxon>
        <taxon>Embryophyta</taxon>
        <taxon>Tracheophyta</taxon>
        <taxon>Spermatophyta</taxon>
        <taxon>Magnoliopsida</taxon>
        <taxon>eudicotyledons</taxon>
        <taxon>Gunneridae</taxon>
        <taxon>Pentapetalae</taxon>
        <taxon>rosids</taxon>
        <taxon>malvids</taxon>
        <taxon>Sapindales</taxon>
        <taxon>Meliaceae</taxon>
        <taxon>Melia</taxon>
    </lineage>
</organism>
<dbReference type="EMBL" id="CM051407">
    <property type="protein sequence ID" value="KAJ4701101.1"/>
    <property type="molecule type" value="Genomic_DNA"/>
</dbReference>